<reference evidence="2 3" key="1">
    <citation type="submission" date="2019-09" db="EMBL/GenBank/DDBJ databases">
        <title>Complete genome sequence of Arachidicoccus sp. B3-10 isolated from apple orchard soil.</title>
        <authorList>
            <person name="Kim H.S."/>
            <person name="Han K.-I."/>
            <person name="Suh M.K."/>
            <person name="Lee K.C."/>
            <person name="Eom M.K."/>
            <person name="Kim J.-S."/>
            <person name="Kang S.W."/>
            <person name="Sin Y."/>
            <person name="Lee J.-S."/>
        </authorList>
    </citation>
    <scope>NUCLEOTIDE SEQUENCE [LARGE SCALE GENOMIC DNA]</scope>
    <source>
        <strain evidence="2 3">B3-10</strain>
    </source>
</reference>
<proteinExistence type="predicted"/>
<evidence type="ECO:0000313" key="3">
    <source>
        <dbReference type="Proteomes" id="UP000292424"/>
    </source>
</evidence>
<keyword evidence="3" id="KW-1185">Reference proteome</keyword>
<dbReference type="Pfam" id="PF13521">
    <property type="entry name" value="AAA_28"/>
    <property type="match status" value="1"/>
</dbReference>
<dbReference type="KEGG" id="arac:E0W69_009930"/>
<evidence type="ECO:0000313" key="2">
    <source>
        <dbReference type="EMBL" id="QES88962.1"/>
    </source>
</evidence>
<feature type="domain" description="NadR/Ttd14 AAA" evidence="1">
    <location>
        <begin position="14"/>
        <end position="77"/>
    </location>
</feature>
<protein>
    <submittedName>
        <fullName evidence="2">AAA family ATPase</fullName>
    </submittedName>
</protein>
<dbReference type="Gene3D" id="3.40.50.300">
    <property type="entry name" value="P-loop containing nucleotide triphosphate hydrolases"/>
    <property type="match status" value="1"/>
</dbReference>
<dbReference type="InterPro" id="IPR027417">
    <property type="entry name" value="P-loop_NTPase"/>
</dbReference>
<evidence type="ECO:0000259" key="1">
    <source>
        <dbReference type="Pfam" id="PF13521"/>
    </source>
</evidence>
<sequence length="86" mass="10211">MKMENIPIGEDVKTQVKNCIYNPKIFILPPWEEIYKTDQERKQTWEEAVKTFETMKQTYLEFGYHAIEIPKGSVEDRCSCLLSHLQ</sequence>
<dbReference type="InterPro" id="IPR038727">
    <property type="entry name" value="NadR/Ttd14_AAA_dom"/>
</dbReference>
<dbReference type="Proteomes" id="UP000292424">
    <property type="component" value="Chromosome"/>
</dbReference>
<accession>A0A5P2G563</accession>
<dbReference type="AlphaFoldDB" id="A0A5P2G563"/>
<organism evidence="2 3">
    <name type="scientific">Rhizosphaericola mali</name>
    <dbReference type="NCBI Taxonomy" id="2545455"/>
    <lineage>
        <taxon>Bacteria</taxon>
        <taxon>Pseudomonadati</taxon>
        <taxon>Bacteroidota</taxon>
        <taxon>Chitinophagia</taxon>
        <taxon>Chitinophagales</taxon>
        <taxon>Chitinophagaceae</taxon>
        <taxon>Rhizosphaericola</taxon>
    </lineage>
</organism>
<dbReference type="EMBL" id="CP044016">
    <property type="protein sequence ID" value="QES88962.1"/>
    <property type="molecule type" value="Genomic_DNA"/>
</dbReference>
<name>A0A5P2G563_9BACT</name>
<gene>
    <name evidence="2" type="ORF">E0W69_009930</name>
</gene>
<dbReference type="OrthoDB" id="5638848at2"/>